<evidence type="ECO:0000313" key="2">
    <source>
        <dbReference type="Proteomes" id="UP001295423"/>
    </source>
</evidence>
<keyword evidence="2" id="KW-1185">Reference proteome</keyword>
<dbReference type="InterPro" id="IPR032675">
    <property type="entry name" value="LRR_dom_sf"/>
</dbReference>
<dbReference type="SUPFAM" id="SSF52058">
    <property type="entry name" value="L domain-like"/>
    <property type="match status" value="1"/>
</dbReference>
<protein>
    <recommendedName>
        <fullName evidence="3">Leucine-rich repeat domain-containing protein</fullName>
    </recommendedName>
</protein>
<dbReference type="PANTHER" id="PTHR45661:SF3">
    <property type="entry name" value="IG-LIKE DOMAIN-CONTAINING PROTEIN"/>
    <property type="match status" value="1"/>
</dbReference>
<evidence type="ECO:0008006" key="3">
    <source>
        <dbReference type="Google" id="ProtNLM"/>
    </source>
</evidence>
<dbReference type="Gene3D" id="3.80.10.10">
    <property type="entry name" value="Ribonuclease Inhibitor"/>
    <property type="match status" value="2"/>
</dbReference>
<name>A0AAD2FMW8_9STRA</name>
<evidence type="ECO:0000313" key="1">
    <source>
        <dbReference type="EMBL" id="CAJ1946574.1"/>
    </source>
</evidence>
<comment type="caution">
    <text evidence="1">The sequence shown here is derived from an EMBL/GenBank/DDBJ whole genome shotgun (WGS) entry which is preliminary data.</text>
</comment>
<dbReference type="Pfam" id="PF13306">
    <property type="entry name" value="LRR_5"/>
    <property type="match status" value="2"/>
</dbReference>
<organism evidence="1 2">
    <name type="scientific">Cylindrotheca closterium</name>
    <dbReference type="NCBI Taxonomy" id="2856"/>
    <lineage>
        <taxon>Eukaryota</taxon>
        <taxon>Sar</taxon>
        <taxon>Stramenopiles</taxon>
        <taxon>Ochrophyta</taxon>
        <taxon>Bacillariophyta</taxon>
        <taxon>Bacillariophyceae</taxon>
        <taxon>Bacillariophycidae</taxon>
        <taxon>Bacillariales</taxon>
        <taxon>Bacillariaceae</taxon>
        <taxon>Cylindrotheca</taxon>
    </lineage>
</organism>
<dbReference type="AlphaFoldDB" id="A0AAD2FMW8"/>
<dbReference type="EMBL" id="CAKOGP040001714">
    <property type="protein sequence ID" value="CAJ1946574.1"/>
    <property type="molecule type" value="Genomic_DNA"/>
</dbReference>
<accession>A0AAD2FMW8</accession>
<dbReference type="Proteomes" id="UP001295423">
    <property type="component" value="Unassembled WGS sequence"/>
</dbReference>
<dbReference type="InterPro" id="IPR053139">
    <property type="entry name" value="Surface_bspA-like"/>
</dbReference>
<dbReference type="PANTHER" id="PTHR45661">
    <property type="entry name" value="SURFACE ANTIGEN"/>
    <property type="match status" value="1"/>
</dbReference>
<dbReference type="InterPro" id="IPR026906">
    <property type="entry name" value="LRR_5"/>
</dbReference>
<reference evidence="1" key="1">
    <citation type="submission" date="2023-08" db="EMBL/GenBank/DDBJ databases">
        <authorList>
            <person name="Audoor S."/>
            <person name="Bilcke G."/>
        </authorList>
    </citation>
    <scope>NUCLEOTIDE SEQUENCE</scope>
</reference>
<sequence>MKVIGANAFGICSSLPKIRIPSTVETIGKLAFGDCINLEEINFAAESKLKQIDKLVFSGCTWLSDINLPQTIKEIGTESFKECRNLKSIDLSHQLKIIRHNAFENCVRLEKVKLHEGLKIVESYSFYTCFSLLRIAIPSTAKTIEDEAFNSCSHLEEVVLKPGRLKCLAYGAFGYCSKLESISIPSTIEKIQKGAFTHCNLRSVELHPDADIEIEAHAFGDNKQLCNISSQNSPSARINKNALRSTSEYSWDSEEAYLKLKCWESRYFGYPVHRPKLCYHASTTTVVELRKAAIECKATVKPDLGYSSFGSDPDDGSDASDVSFGDPALDASFNLTPFHVLLSAAKRRTDLLEVLLDKFPLHACSDNGKTCGVIGLWNSWLETGMETPGKWQR</sequence>
<proteinExistence type="predicted"/>
<gene>
    <name evidence="1" type="ORF">CYCCA115_LOCUS10716</name>
</gene>